<protein>
    <submittedName>
        <fullName evidence="1">Uncharacterized protein</fullName>
    </submittedName>
</protein>
<organism evidence="1 2">
    <name type="scientific">Leptospira weilii str. 2006001855</name>
    <dbReference type="NCBI Taxonomy" id="996804"/>
    <lineage>
        <taxon>Bacteria</taxon>
        <taxon>Pseudomonadati</taxon>
        <taxon>Spirochaetota</taxon>
        <taxon>Spirochaetia</taxon>
        <taxon>Leptospirales</taxon>
        <taxon>Leptospiraceae</taxon>
        <taxon>Leptospira</taxon>
    </lineage>
</organism>
<proteinExistence type="predicted"/>
<comment type="caution">
    <text evidence="1">The sequence shown here is derived from an EMBL/GenBank/DDBJ whole genome shotgun (WGS) entry which is preliminary data.</text>
</comment>
<name>M6FNS1_9LEPT</name>
<gene>
    <name evidence="1" type="ORF">LEP1GSC038_4075</name>
</gene>
<evidence type="ECO:0000313" key="1">
    <source>
        <dbReference type="EMBL" id="EMM71784.1"/>
    </source>
</evidence>
<evidence type="ECO:0000313" key="2">
    <source>
        <dbReference type="Proteomes" id="UP000012101"/>
    </source>
</evidence>
<dbReference type="Proteomes" id="UP000012101">
    <property type="component" value="Unassembled WGS sequence"/>
</dbReference>
<sequence length="39" mass="4705">MEFSPRYKMDLLLLFKLKRVKLDGILSEKSFYFVFSSVK</sequence>
<accession>M6FNS1</accession>
<reference evidence="1 2" key="1">
    <citation type="submission" date="2013-01" db="EMBL/GenBank/DDBJ databases">
        <authorList>
            <person name="Harkins D.M."/>
            <person name="Durkin A.S."/>
            <person name="Brinkac L.M."/>
            <person name="Haft D.H."/>
            <person name="Selengut J.D."/>
            <person name="Sanka R."/>
            <person name="DePew J."/>
            <person name="Purushe J."/>
            <person name="Hospenthal D.R."/>
            <person name="Murray C.K."/>
            <person name="Pimentel G."/>
            <person name="Wasfy M."/>
            <person name="Vinetz J.M."/>
            <person name="Sutton G.G."/>
            <person name="Nierman W.C."/>
            <person name="Fouts D.E."/>
        </authorList>
    </citation>
    <scope>NUCLEOTIDE SEQUENCE [LARGE SCALE GENOMIC DNA]</scope>
    <source>
        <strain evidence="1 2">2006001855</strain>
    </source>
</reference>
<dbReference type="EMBL" id="AFJM02000044">
    <property type="protein sequence ID" value="EMM71784.1"/>
    <property type="molecule type" value="Genomic_DNA"/>
</dbReference>
<dbReference type="AlphaFoldDB" id="M6FNS1"/>